<dbReference type="EMBL" id="CM023486">
    <property type="protein sequence ID" value="KAH6928236.1"/>
    <property type="molecule type" value="Genomic_DNA"/>
</dbReference>
<dbReference type="Proteomes" id="UP000821845">
    <property type="component" value="Chromosome 6"/>
</dbReference>
<evidence type="ECO:0000313" key="2">
    <source>
        <dbReference type="Proteomes" id="UP000821845"/>
    </source>
</evidence>
<name>A0ACB7S2S3_HYAAI</name>
<gene>
    <name evidence="1" type="ORF">HPB50_012893</name>
</gene>
<reference evidence="1" key="1">
    <citation type="submission" date="2020-05" db="EMBL/GenBank/DDBJ databases">
        <title>Large-scale comparative analyses of tick genomes elucidate their genetic diversity and vector capacities.</title>
        <authorList>
            <person name="Jia N."/>
            <person name="Wang J."/>
            <person name="Shi W."/>
            <person name="Du L."/>
            <person name="Sun Y."/>
            <person name="Zhan W."/>
            <person name="Jiang J."/>
            <person name="Wang Q."/>
            <person name="Zhang B."/>
            <person name="Ji P."/>
            <person name="Sakyi L.B."/>
            <person name="Cui X."/>
            <person name="Yuan T."/>
            <person name="Jiang B."/>
            <person name="Yang W."/>
            <person name="Lam T.T.-Y."/>
            <person name="Chang Q."/>
            <person name="Ding S."/>
            <person name="Wang X."/>
            <person name="Zhu J."/>
            <person name="Ruan X."/>
            <person name="Zhao L."/>
            <person name="Wei J."/>
            <person name="Que T."/>
            <person name="Du C."/>
            <person name="Cheng J."/>
            <person name="Dai P."/>
            <person name="Han X."/>
            <person name="Huang E."/>
            <person name="Gao Y."/>
            <person name="Liu J."/>
            <person name="Shao H."/>
            <person name="Ye R."/>
            <person name="Li L."/>
            <person name="Wei W."/>
            <person name="Wang X."/>
            <person name="Wang C."/>
            <person name="Yang T."/>
            <person name="Huo Q."/>
            <person name="Li W."/>
            <person name="Guo W."/>
            <person name="Chen H."/>
            <person name="Zhou L."/>
            <person name="Ni X."/>
            <person name="Tian J."/>
            <person name="Zhou Y."/>
            <person name="Sheng Y."/>
            <person name="Liu T."/>
            <person name="Pan Y."/>
            <person name="Xia L."/>
            <person name="Li J."/>
            <person name="Zhao F."/>
            <person name="Cao W."/>
        </authorList>
    </citation>
    <scope>NUCLEOTIDE SEQUENCE</scope>
    <source>
        <strain evidence="1">Hyas-2018</strain>
    </source>
</reference>
<protein>
    <submittedName>
        <fullName evidence="1">Uncharacterized protein</fullName>
    </submittedName>
</protein>
<sequence length="101" mass="10360">MLSSGTTPAASSRDSHLCAGSAACRHTSRICTAGSACGRESHVCAGSSQALAAMFIDPVLNCGTGSSYAFLVLTYGSQPLRQYATPSPQSYTRADGIDIPL</sequence>
<organism evidence="1 2">
    <name type="scientific">Hyalomma asiaticum</name>
    <name type="common">Tick</name>
    <dbReference type="NCBI Taxonomy" id="266040"/>
    <lineage>
        <taxon>Eukaryota</taxon>
        <taxon>Metazoa</taxon>
        <taxon>Ecdysozoa</taxon>
        <taxon>Arthropoda</taxon>
        <taxon>Chelicerata</taxon>
        <taxon>Arachnida</taxon>
        <taxon>Acari</taxon>
        <taxon>Parasitiformes</taxon>
        <taxon>Ixodida</taxon>
        <taxon>Ixodoidea</taxon>
        <taxon>Ixodidae</taxon>
        <taxon>Hyalomminae</taxon>
        <taxon>Hyalomma</taxon>
    </lineage>
</organism>
<comment type="caution">
    <text evidence="1">The sequence shown here is derived from an EMBL/GenBank/DDBJ whole genome shotgun (WGS) entry which is preliminary data.</text>
</comment>
<proteinExistence type="predicted"/>
<evidence type="ECO:0000313" key="1">
    <source>
        <dbReference type="EMBL" id="KAH6928236.1"/>
    </source>
</evidence>
<accession>A0ACB7S2S3</accession>
<keyword evidence="2" id="KW-1185">Reference proteome</keyword>